<proteinExistence type="predicted"/>
<accession>A0A5J4VFM0</accession>
<dbReference type="AlphaFoldDB" id="A0A5J4VFM0"/>
<dbReference type="Proteomes" id="UP000324800">
    <property type="component" value="Unassembled WGS sequence"/>
</dbReference>
<evidence type="ECO:0000313" key="2">
    <source>
        <dbReference type="Proteomes" id="UP000324800"/>
    </source>
</evidence>
<reference evidence="1 2" key="1">
    <citation type="submission" date="2019-03" db="EMBL/GenBank/DDBJ databases">
        <title>Single cell metagenomics reveals metabolic interactions within the superorganism composed of flagellate Streblomastix strix and complex community of Bacteroidetes bacteria on its surface.</title>
        <authorList>
            <person name="Treitli S.C."/>
            <person name="Kolisko M."/>
            <person name="Husnik F."/>
            <person name="Keeling P."/>
            <person name="Hampl V."/>
        </authorList>
    </citation>
    <scope>NUCLEOTIDE SEQUENCE [LARGE SCALE GENOMIC DNA]</scope>
    <source>
        <strain evidence="1">ST1C</strain>
    </source>
</reference>
<gene>
    <name evidence="1" type="ORF">EZS28_023091</name>
</gene>
<evidence type="ECO:0000313" key="1">
    <source>
        <dbReference type="EMBL" id="KAA6381381.1"/>
    </source>
</evidence>
<organism evidence="1 2">
    <name type="scientific">Streblomastix strix</name>
    <dbReference type="NCBI Taxonomy" id="222440"/>
    <lineage>
        <taxon>Eukaryota</taxon>
        <taxon>Metamonada</taxon>
        <taxon>Preaxostyla</taxon>
        <taxon>Oxymonadida</taxon>
        <taxon>Streblomastigidae</taxon>
        <taxon>Streblomastix</taxon>
    </lineage>
</organism>
<comment type="caution">
    <text evidence="1">The sequence shown here is derived from an EMBL/GenBank/DDBJ whole genome shotgun (WGS) entry which is preliminary data.</text>
</comment>
<dbReference type="EMBL" id="SNRW01007357">
    <property type="protein sequence ID" value="KAA6381381.1"/>
    <property type="molecule type" value="Genomic_DNA"/>
</dbReference>
<protein>
    <submittedName>
        <fullName evidence="1">Uncharacterized protein</fullName>
    </submittedName>
</protein>
<name>A0A5J4VFM0_9EUKA</name>
<sequence length="166" mass="19256">MQSIQLLCEDSDKDVREQSRRCIHSGLLVYDESLIKIDMSGLNANANTNIRIWRSIEQEQESPKVHLKIREGLKEIKKNQIEIMNKRITRPTKASLGKSKSKRITNGDDESGLKLNDLLGLGSMVPVKRKRYIDIDTDEQQQQVIQDEQVEDKDAIRRKRIKKDEE</sequence>